<comment type="caution">
    <text evidence="2">The sequence shown here is derived from an EMBL/GenBank/DDBJ whole genome shotgun (WGS) entry which is preliminary data.</text>
</comment>
<feature type="region of interest" description="Disordered" evidence="1">
    <location>
        <begin position="1"/>
        <end position="30"/>
    </location>
</feature>
<evidence type="ECO:0000313" key="3">
    <source>
        <dbReference type="Proteomes" id="UP000735302"/>
    </source>
</evidence>
<evidence type="ECO:0000313" key="2">
    <source>
        <dbReference type="EMBL" id="GFN78305.1"/>
    </source>
</evidence>
<evidence type="ECO:0000256" key="1">
    <source>
        <dbReference type="SAM" id="MobiDB-lite"/>
    </source>
</evidence>
<keyword evidence="3" id="KW-1185">Reference proteome</keyword>
<gene>
    <name evidence="2" type="ORF">PoB_000481100</name>
</gene>
<accession>A0AAV3XSN3</accession>
<reference evidence="2 3" key="1">
    <citation type="journal article" date="2021" name="Elife">
        <title>Chloroplast acquisition without the gene transfer in kleptoplastic sea slugs, Plakobranchus ocellatus.</title>
        <authorList>
            <person name="Maeda T."/>
            <person name="Takahashi S."/>
            <person name="Yoshida T."/>
            <person name="Shimamura S."/>
            <person name="Takaki Y."/>
            <person name="Nagai Y."/>
            <person name="Toyoda A."/>
            <person name="Suzuki Y."/>
            <person name="Arimoto A."/>
            <person name="Ishii H."/>
            <person name="Satoh N."/>
            <person name="Nishiyama T."/>
            <person name="Hasebe M."/>
            <person name="Maruyama T."/>
            <person name="Minagawa J."/>
            <person name="Obokata J."/>
            <person name="Shigenobu S."/>
        </authorList>
    </citation>
    <scope>NUCLEOTIDE SEQUENCE [LARGE SCALE GENOMIC DNA]</scope>
</reference>
<dbReference type="Proteomes" id="UP000735302">
    <property type="component" value="Unassembled WGS sequence"/>
</dbReference>
<feature type="compositionally biased region" description="Acidic residues" evidence="1">
    <location>
        <begin position="11"/>
        <end position="24"/>
    </location>
</feature>
<proteinExistence type="predicted"/>
<sequence>MAYRNLWEDSMNVDDNESGEDVDSGGEMGEQHFTTFNLSHYKAKMSLMLKMQTVTLQGRRKKMLKNPALHKMFGNQKTEQSGDLHLCPLAKPHPEEEYCQNSKEHDPFY</sequence>
<dbReference type="EMBL" id="BLXT01000588">
    <property type="protein sequence ID" value="GFN78305.1"/>
    <property type="molecule type" value="Genomic_DNA"/>
</dbReference>
<protein>
    <submittedName>
        <fullName evidence="2">Uncharacterized protein</fullName>
    </submittedName>
</protein>
<organism evidence="2 3">
    <name type="scientific">Plakobranchus ocellatus</name>
    <dbReference type="NCBI Taxonomy" id="259542"/>
    <lineage>
        <taxon>Eukaryota</taxon>
        <taxon>Metazoa</taxon>
        <taxon>Spiralia</taxon>
        <taxon>Lophotrochozoa</taxon>
        <taxon>Mollusca</taxon>
        <taxon>Gastropoda</taxon>
        <taxon>Heterobranchia</taxon>
        <taxon>Euthyneura</taxon>
        <taxon>Panpulmonata</taxon>
        <taxon>Sacoglossa</taxon>
        <taxon>Placobranchoidea</taxon>
        <taxon>Plakobranchidae</taxon>
        <taxon>Plakobranchus</taxon>
    </lineage>
</organism>
<dbReference type="AlphaFoldDB" id="A0AAV3XSN3"/>
<name>A0AAV3XSN3_9GAST</name>